<reference evidence="2" key="1">
    <citation type="submission" date="2016-06" db="EMBL/GenBank/DDBJ databases">
        <title>Parallel loss of symbiosis genes in relatives of nitrogen-fixing non-legume Parasponia.</title>
        <authorList>
            <person name="Van Velzen R."/>
            <person name="Holmer R."/>
            <person name="Bu F."/>
            <person name="Rutten L."/>
            <person name="Van Zeijl A."/>
            <person name="Liu W."/>
            <person name="Santuari L."/>
            <person name="Cao Q."/>
            <person name="Sharma T."/>
            <person name="Shen D."/>
            <person name="Roswanjaya Y."/>
            <person name="Wardhani T."/>
            <person name="Kalhor M.S."/>
            <person name="Jansen J."/>
            <person name="Van den Hoogen J."/>
            <person name="Gungor B."/>
            <person name="Hartog M."/>
            <person name="Hontelez J."/>
            <person name="Verver J."/>
            <person name="Yang W.-C."/>
            <person name="Schijlen E."/>
            <person name="Repin R."/>
            <person name="Schilthuizen M."/>
            <person name="Schranz E."/>
            <person name="Heidstra R."/>
            <person name="Miyata K."/>
            <person name="Fedorova E."/>
            <person name="Kohlen W."/>
            <person name="Bisseling T."/>
            <person name="Smit S."/>
            <person name="Geurts R."/>
        </authorList>
    </citation>
    <scope>NUCLEOTIDE SEQUENCE [LARGE SCALE GENOMIC DNA]</scope>
    <source>
        <strain evidence="2">cv. RG33-2</strain>
    </source>
</reference>
<dbReference type="EMBL" id="JXTC01001305">
    <property type="protein sequence ID" value="PON31571.1"/>
    <property type="molecule type" value="Genomic_DNA"/>
</dbReference>
<dbReference type="InParanoid" id="A0A2P5A4U5"/>
<sequence length="36" mass="3809">LAASMLSLPHLSRLSLRPPELKLVAPSSSLGHKSSQ</sequence>
<dbReference type="Proteomes" id="UP000237000">
    <property type="component" value="Unassembled WGS sequence"/>
</dbReference>
<keyword evidence="2" id="KW-1185">Reference proteome</keyword>
<comment type="caution">
    <text evidence="1">The sequence shown here is derived from an EMBL/GenBank/DDBJ whole genome shotgun (WGS) entry which is preliminary data.</text>
</comment>
<gene>
    <name evidence="1" type="ORF">TorRG33x02_357490</name>
</gene>
<evidence type="ECO:0000313" key="2">
    <source>
        <dbReference type="Proteomes" id="UP000237000"/>
    </source>
</evidence>
<feature type="non-terminal residue" evidence="1">
    <location>
        <position position="1"/>
    </location>
</feature>
<proteinExistence type="predicted"/>
<dbReference type="AlphaFoldDB" id="A0A2P5A4U5"/>
<evidence type="ECO:0000313" key="1">
    <source>
        <dbReference type="EMBL" id="PON31571.1"/>
    </source>
</evidence>
<accession>A0A2P5A4U5</accession>
<protein>
    <submittedName>
        <fullName evidence="1">Uncharacterized protein</fullName>
    </submittedName>
</protein>
<organism evidence="1 2">
    <name type="scientific">Trema orientale</name>
    <name type="common">Charcoal tree</name>
    <name type="synonym">Celtis orientalis</name>
    <dbReference type="NCBI Taxonomy" id="63057"/>
    <lineage>
        <taxon>Eukaryota</taxon>
        <taxon>Viridiplantae</taxon>
        <taxon>Streptophyta</taxon>
        <taxon>Embryophyta</taxon>
        <taxon>Tracheophyta</taxon>
        <taxon>Spermatophyta</taxon>
        <taxon>Magnoliopsida</taxon>
        <taxon>eudicotyledons</taxon>
        <taxon>Gunneridae</taxon>
        <taxon>Pentapetalae</taxon>
        <taxon>rosids</taxon>
        <taxon>fabids</taxon>
        <taxon>Rosales</taxon>
        <taxon>Cannabaceae</taxon>
        <taxon>Trema</taxon>
    </lineage>
</organism>
<name>A0A2P5A4U5_TREOI</name>